<evidence type="ECO:0000256" key="4">
    <source>
        <dbReference type="ARBA" id="ARBA00022989"/>
    </source>
</evidence>
<protein>
    <submittedName>
        <fullName evidence="7">ATP synthase subunit I</fullName>
    </submittedName>
</protein>
<feature type="transmembrane region" description="Helical" evidence="6">
    <location>
        <begin position="86"/>
        <end position="103"/>
    </location>
</feature>
<feature type="transmembrane region" description="Helical" evidence="6">
    <location>
        <begin position="109"/>
        <end position="128"/>
    </location>
</feature>
<accession>A0A7C4AGW0</accession>
<evidence type="ECO:0000256" key="6">
    <source>
        <dbReference type="SAM" id="Phobius"/>
    </source>
</evidence>
<dbReference type="InterPro" id="IPR005598">
    <property type="entry name" value="ATP_synth_I"/>
</dbReference>
<keyword evidence="3 6" id="KW-0812">Transmembrane</keyword>
<comment type="caution">
    <text evidence="7">The sequence shown here is derived from an EMBL/GenBank/DDBJ whole genome shotgun (WGS) entry which is preliminary data.</text>
</comment>
<dbReference type="Pfam" id="PF03899">
    <property type="entry name" value="ATP-synt_I"/>
    <property type="match status" value="1"/>
</dbReference>
<keyword evidence="4 6" id="KW-1133">Transmembrane helix</keyword>
<dbReference type="EMBL" id="DSRP01000408">
    <property type="protein sequence ID" value="HGG92460.1"/>
    <property type="molecule type" value="Genomic_DNA"/>
</dbReference>
<evidence type="ECO:0000313" key="7">
    <source>
        <dbReference type="EMBL" id="HGG92460.1"/>
    </source>
</evidence>
<dbReference type="AlphaFoldDB" id="A0A7C4AGW0"/>
<keyword evidence="5 6" id="KW-0472">Membrane</keyword>
<evidence type="ECO:0000256" key="3">
    <source>
        <dbReference type="ARBA" id="ARBA00022692"/>
    </source>
</evidence>
<comment type="subcellular location">
    <subcellularLocation>
        <location evidence="1">Cell membrane</location>
        <topology evidence="1">Multi-pass membrane protein</topology>
    </subcellularLocation>
</comment>
<evidence type="ECO:0000256" key="2">
    <source>
        <dbReference type="ARBA" id="ARBA00022475"/>
    </source>
</evidence>
<gene>
    <name evidence="7" type="ORF">ENR59_05850</name>
</gene>
<proteinExistence type="predicted"/>
<sequence length="139" mass="15014">MREQLDRLLLRAGFQHPDGRVLMRSQIGMALGTSLAAISLSELGMWGYAFACGALLITVNFWWLIKFAQNVMEQATGTAGGAFFRFIVRFGVTGAGLYAMIVAAEWPVWAVLAGMSTVLATILVWGALRRAGSNSAKEA</sequence>
<keyword evidence="2" id="KW-1003">Cell membrane</keyword>
<dbReference type="GO" id="GO:0005886">
    <property type="term" value="C:plasma membrane"/>
    <property type="evidence" value="ECO:0007669"/>
    <property type="project" value="UniProtKB-SubCell"/>
</dbReference>
<organism evidence="7">
    <name type="scientific">Fundidesulfovibrio putealis</name>
    <dbReference type="NCBI Taxonomy" id="270496"/>
    <lineage>
        <taxon>Bacteria</taxon>
        <taxon>Pseudomonadati</taxon>
        <taxon>Thermodesulfobacteriota</taxon>
        <taxon>Desulfovibrionia</taxon>
        <taxon>Desulfovibrionales</taxon>
        <taxon>Desulfovibrionaceae</taxon>
        <taxon>Fundidesulfovibrio</taxon>
    </lineage>
</organism>
<reference evidence="7" key="1">
    <citation type="journal article" date="2020" name="mSystems">
        <title>Genome- and Community-Level Interaction Insights into Carbon Utilization and Element Cycling Functions of Hydrothermarchaeota in Hydrothermal Sediment.</title>
        <authorList>
            <person name="Zhou Z."/>
            <person name="Liu Y."/>
            <person name="Xu W."/>
            <person name="Pan J."/>
            <person name="Luo Z.H."/>
            <person name="Li M."/>
        </authorList>
    </citation>
    <scope>NUCLEOTIDE SEQUENCE [LARGE SCALE GENOMIC DNA]</scope>
    <source>
        <strain evidence="7">SpSt-413</strain>
    </source>
</reference>
<name>A0A7C4AGW0_9BACT</name>
<evidence type="ECO:0000256" key="5">
    <source>
        <dbReference type="ARBA" id="ARBA00023136"/>
    </source>
</evidence>
<evidence type="ECO:0000256" key="1">
    <source>
        <dbReference type="ARBA" id="ARBA00004651"/>
    </source>
</evidence>
<feature type="transmembrane region" description="Helical" evidence="6">
    <location>
        <begin position="46"/>
        <end position="65"/>
    </location>
</feature>
<feature type="transmembrane region" description="Helical" evidence="6">
    <location>
        <begin position="21"/>
        <end position="40"/>
    </location>
</feature>